<reference evidence="1" key="1">
    <citation type="submission" date="2021-01" db="EMBL/GenBank/DDBJ databases">
        <authorList>
            <person name="Corre E."/>
            <person name="Pelletier E."/>
            <person name="Niang G."/>
            <person name="Scheremetjew M."/>
            <person name="Finn R."/>
            <person name="Kale V."/>
            <person name="Holt S."/>
            <person name="Cochrane G."/>
            <person name="Meng A."/>
            <person name="Brown T."/>
            <person name="Cohen L."/>
        </authorList>
    </citation>
    <scope>NUCLEOTIDE SEQUENCE</scope>
    <source>
        <strain evidence="1">CCMP645</strain>
    </source>
</reference>
<protein>
    <submittedName>
        <fullName evidence="1">Uncharacterized protein</fullName>
    </submittedName>
</protein>
<sequence>MASAVSENGEETGASCALRCVAEHVVQAAPRLRRLFVEVYDEDAISPQEAAEALMPLHVLRTLSHVHLLRSSANCPPLCNDLKEWSGACFATSFEVIVHDASRQSAGRYPYEWLVEDIVAICDTCCGLAAMSN</sequence>
<dbReference type="AlphaFoldDB" id="A0A7S4BEY1"/>
<evidence type="ECO:0000313" key="1">
    <source>
        <dbReference type="EMBL" id="CAE0763868.1"/>
    </source>
</evidence>
<organism evidence="1">
    <name type="scientific">Chrysotila carterae</name>
    <name type="common">Marine alga</name>
    <name type="synonym">Syracosphaera carterae</name>
    <dbReference type="NCBI Taxonomy" id="13221"/>
    <lineage>
        <taxon>Eukaryota</taxon>
        <taxon>Haptista</taxon>
        <taxon>Haptophyta</taxon>
        <taxon>Prymnesiophyceae</taxon>
        <taxon>Isochrysidales</taxon>
        <taxon>Isochrysidaceae</taxon>
        <taxon>Chrysotila</taxon>
    </lineage>
</organism>
<dbReference type="EMBL" id="HBIZ01026017">
    <property type="protein sequence ID" value="CAE0763868.1"/>
    <property type="molecule type" value="Transcribed_RNA"/>
</dbReference>
<proteinExistence type="predicted"/>
<accession>A0A7S4BEY1</accession>
<gene>
    <name evidence="1" type="ORF">PCAR00345_LOCUS16480</name>
</gene>
<name>A0A7S4BEY1_CHRCT</name>